<keyword evidence="3" id="KW-1185">Reference proteome</keyword>
<organism evidence="2 3">
    <name type="scientific">Bimuria novae-zelandiae CBS 107.79</name>
    <dbReference type="NCBI Taxonomy" id="1447943"/>
    <lineage>
        <taxon>Eukaryota</taxon>
        <taxon>Fungi</taxon>
        <taxon>Dikarya</taxon>
        <taxon>Ascomycota</taxon>
        <taxon>Pezizomycotina</taxon>
        <taxon>Dothideomycetes</taxon>
        <taxon>Pleosporomycetidae</taxon>
        <taxon>Pleosporales</taxon>
        <taxon>Massarineae</taxon>
        <taxon>Didymosphaeriaceae</taxon>
        <taxon>Bimuria</taxon>
    </lineage>
</organism>
<protein>
    <submittedName>
        <fullName evidence="2">Uncharacterized protein</fullName>
    </submittedName>
</protein>
<feature type="region of interest" description="Disordered" evidence="1">
    <location>
        <begin position="224"/>
        <end position="243"/>
    </location>
</feature>
<dbReference type="AlphaFoldDB" id="A0A6A5V1G0"/>
<dbReference type="Proteomes" id="UP000800036">
    <property type="component" value="Unassembled WGS sequence"/>
</dbReference>
<evidence type="ECO:0000313" key="3">
    <source>
        <dbReference type="Proteomes" id="UP000800036"/>
    </source>
</evidence>
<feature type="compositionally biased region" description="Basic and acidic residues" evidence="1">
    <location>
        <begin position="80"/>
        <end position="108"/>
    </location>
</feature>
<reference evidence="2" key="1">
    <citation type="journal article" date="2020" name="Stud. Mycol.">
        <title>101 Dothideomycetes genomes: a test case for predicting lifestyles and emergence of pathogens.</title>
        <authorList>
            <person name="Haridas S."/>
            <person name="Albert R."/>
            <person name="Binder M."/>
            <person name="Bloem J."/>
            <person name="Labutti K."/>
            <person name="Salamov A."/>
            <person name="Andreopoulos B."/>
            <person name="Baker S."/>
            <person name="Barry K."/>
            <person name="Bills G."/>
            <person name="Bluhm B."/>
            <person name="Cannon C."/>
            <person name="Castanera R."/>
            <person name="Culley D."/>
            <person name="Daum C."/>
            <person name="Ezra D."/>
            <person name="Gonzalez J."/>
            <person name="Henrissat B."/>
            <person name="Kuo A."/>
            <person name="Liang C."/>
            <person name="Lipzen A."/>
            <person name="Lutzoni F."/>
            <person name="Magnuson J."/>
            <person name="Mondo S."/>
            <person name="Nolan M."/>
            <person name="Ohm R."/>
            <person name="Pangilinan J."/>
            <person name="Park H.-J."/>
            <person name="Ramirez L."/>
            <person name="Alfaro M."/>
            <person name="Sun H."/>
            <person name="Tritt A."/>
            <person name="Yoshinaga Y."/>
            <person name="Zwiers L.-H."/>
            <person name="Turgeon B."/>
            <person name="Goodwin S."/>
            <person name="Spatafora J."/>
            <person name="Crous P."/>
            <person name="Grigoriev I."/>
        </authorList>
    </citation>
    <scope>NUCLEOTIDE SEQUENCE</scope>
    <source>
        <strain evidence="2">CBS 107.79</strain>
    </source>
</reference>
<accession>A0A6A5V1G0</accession>
<feature type="compositionally biased region" description="Polar residues" evidence="1">
    <location>
        <begin position="131"/>
        <end position="147"/>
    </location>
</feature>
<feature type="region of interest" description="Disordered" evidence="1">
    <location>
        <begin position="75"/>
        <end position="213"/>
    </location>
</feature>
<sequence length="243" mass="27445">MRDKMAYEVGKKVAEGEKEKHSVESLVEEIDAYLAEQERESFASAGGVRRVDSRGTMFLDMSEEGEWVISWRNQTAVPREGVRPGKEYGEGRVRGKDAERGVSVKDASRSQSRSQPQSQSRHPRPQAEQPYKQTPATQPRNPRSSGLSEEYYYTPLTNTNADFAHPRPMRRFESPAHPAHPAPTGNQNPLPRKTIPRKPHPQQRRPRKQSGFLDAIKHAVKKVFGGSRRRTRHVSAWEAVAAG</sequence>
<feature type="compositionally biased region" description="Basic residues" evidence="1">
    <location>
        <begin position="194"/>
        <end position="208"/>
    </location>
</feature>
<name>A0A6A5V1G0_9PLEO</name>
<feature type="compositionally biased region" description="Low complexity" evidence="1">
    <location>
        <begin position="109"/>
        <end position="120"/>
    </location>
</feature>
<dbReference type="EMBL" id="ML976704">
    <property type="protein sequence ID" value="KAF1970069.1"/>
    <property type="molecule type" value="Genomic_DNA"/>
</dbReference>
<evidence type="ECO:0000313" key="2">
    <source>
        <dbReference type="EMBL" id="KAF1970069.1"/>
    </source>
</evidence>
<dbReference type="OrthoDB" id="3799947at2759"/>
<proteinExistence type="predicted"/>
<gene>
    <name evidence="2" type="ORF">BU23DRAFT_650934</name>
</gene>
<evidence type="ECO:0000256" key="1">
    <source>
        <dbReference type="SAM" id="MobiDB-lite"/>
    </source>
</evidence>